<reference evidence="1" key="1">
    <citation type="journal article" date="2023" name="IScience">
        <title>Live-bearing cockroach genome reveals convergent evolutionary mechanisms linked to viviparity in insects and beyond.</title>
        <authorList>
            <person name="Fouks B."/>
            <person name="Harrison M.C."/>
            <person name="Mikhailova A.A."/>
            <person name="Marchal E."/>
            <person name="English S."/>
            <person name="Carruthers M."/>
            <person name="Jennings E.C."/>
            <person name="Chiamaka E.L."/>
            <person name="Frigard R.A."/>
            <person name="Pippel M."/>
            <person name="Attardo G.M."/>
            <person name="Benoit J.B."/>
            <person name="Bornberg-Bauer E."/>
            <person name="Tobe S.S."/>
        </authorList>
    </citation>
    <scope>NUCLEOTIDE SEQUENCE</scope>
    <source>
        <strain evidence="1">Stay&amp;Tobe</strain>
    </source>
</reference>
<feature type="non-terminal residue" evidence="1">
    <location>
        <position position="1"/>
    </location>
</feature>
<comment type="caution">
    <text evidence="1">The sequence shown here is derived from an EMBL/GenBank/DDBJ whole genome shotgun (WGS) entry which is preliminary data.</text>
</comment>
<name>A0AAD7ZSG4_DIPPU</name>
<sequence length="75" mass="8328">GCSVQMCLECFRLCAQVVCLRFNTLLLYNGSDSVHRFSSAEKTMSNKVKGFFLLSALGMYTGKNLEKLTHKTSIG</sequence>
<reference evidence="1" key="2">
    <citation type="submission" date="2023-05" db="EMBL/GenBank/DDBJ databases">
        <authorList>
            <person name="Fouks B."/>
        </authorList>
    </citation>
    <scope>NUCLEOTIDE SEQUENCE</scope>
    <source>
        <strain evidence="1">Stay&amp;Tobe</strain>
        <tissue evidence="1">Testes</tissue>
    </source>
</reference>
<feature type="non-terminal residue" evidence="1">
    <location>
        <position position="75"/>
    </location>
</feature>
<evidence type="ECO:0000313" key="2">
    <source>
        <dbReference type="Proteomes" id="UP001233999"/>
    </source>
</evidence>
<evidence type="ECO:0000313" key="1">
    <source>
        <dbReference type="EMBL" id="KAJ9586009.1"/>
    </source>
</evidence>
<dbReference type="AlphaFoldDB" id="A0AAD7ZSG4"/>
<gene>
    <name evidence="1" type="ORF">L9F63_020347</name>
</gene>
<protein>
    <submittedName>
        <fullName evidence="1">Uncharacterized protein</fullName>
    </submittedName>
</protein>
<dbReference type="Proteomes" id="UP001233999">
    <property type="component" value="Unassembled WGS sequence"/>
</dbReference>
<dbReference type="EMBL" id="JASPKZ010007224">
    <property type="protein sequence ID" value="KAJ9586009.1"/>
    <property type="molecule type" value="Genomic_DNA"/>
</dbReference>
<proteinExistence type="predicted"/>
<organism evidence="1 2">
    <name type="scientific">Diploptera punctata</name>
    <name type="common">Pacific beetle cockroach</name>
    <dbReference type="NCBI Taxonomy" id="6984"/>
    <lineage>
        <taxon>Eukaryota</taxon>
        <taxon>Metazoa</taxon>
        <taxon>Ecdysozoa</taxon>
        <taxon>Arthropoda</taxon>
        <taxon>Hexapoda</taxon>
        <taxon>Insecta</taxon>
        <taxon>Pterygota</taxon>
        <taxon>Neoptera</taxon>
        <taxon>Polyneoptera</taxon>
        <taxon>Dictyoptera</taxon>
        <taxon>Blattodea</taxon>
        <taxon>Blaberoidea</taxon>
        <taxon>Blaberidae</taxon>
        <taxon>Diplopterinae</taxon>
        <taxon>Diploptera</taxon>
    </lineage>
</organism>
<keyword evidence="2" id="KW-1185">Reference proteome</keyword>
<accession>A0AAD7ZSG4</accession>